<dbReference type="InterPro" id="IPR023631">
    <property type="entry name" value="Amidase_dom"/>
</dbReference>
<feature type="compositionally biased region" description="Low complexity" evidence="1">
    <location>
        <begin position="243"/>
        <end position="294"/>
    </location>
</feature>
<evidence type="ECO:0000256" key="1">
    <source>
        <dbReference type="SAM" id="MobiDB-lite"/>
    </source>
</evidence>
<evidence type="ECO:0000313" key="4">
    <source>
        <dbReference type="Proteomes" id="UP000558997"/>
    </source>
</evidence>
<gene>
    <name evidence="3" type="ORF">HDA44_000519</name>
</gene>
<keyword evidence="3" id="KW-0808">Transferase</keyword>
<sequence>MNLADLTATELLASYQDRSLSPVEVIDAVLARVEEFEPKIHALYALDPAGARAAAQESERRWRDGTAGALDGVPVTVKENIATRGTPVPQGTAATELVPAAADAPAAARLRDAGAVIFSKTTMPEYGMLSSGVSTFHQLTRNPWDLSRTAGGSSAGAAAAAAAGYGPIHVGTDIGGSIRLPAGWCGVIGLKPTHGRIAVGNPYAGRAIGPLTRTPTDAALALTVMTGYDPRDHTSLPTPPLPSTQSTSGPPLGSAPSGSAPPLGSARLASGPPLGSGGLASAARSASAGGSGSDWDGSLLDGSWADGSLDGLRVALLLDAGVGLPVDPEVTAAITAAATVLESAGAIIDPIPPIITRAMLDGLDRFWRIRSATDIAALPEERRAKVLPQIREWVSTATDLTASDVFHGYSQMSAMAAAVTHVFATHDAILSPIAPITAFPAELAYPTDDPAKPFEHIAFTVPYNMSHHPATTANVAWSSTGLPIGAQLAVPHHQDHTALALANHLHTTGTWPAI</sequence>
<feature type="domain" description="Amidase" evidence="2">
    <location>
        <begin position="24"/>
        <end position="245"/>
    </location>
</feature>
<feature type="domain" description="Amidase" evidence="2">
    <location>
        <begin position="307"/>
        <end position="498"/>
    </location>
</feature>
<proteinExistence type="predicted"/>
<reference evidence="3 4" key="1">
    <citation type="submission" date="2020-08" db="EMBL/GenBank/DDBJ databases">
        <title>Sequencing the genomes of 1000 actinobacteria strains.</title>
        <authorList>
            <person name="Klenk H.-P."/>
        </authorList>
    </citation>
    <scope>NUCLEOTIDE SEQUENCE [LARGE SCALE GENOMIC DNA]</scope>
    <source>
        <strain evidence="3 4">DSM 17294</strain>
    </source>
</reference>
<dbReference type="Pfam" id="PF01425">
    <property type="entry name" value="Amidase"/>
    <property type="match status" value="2"/>
</dbReference>
<dbReference type="InterPro" id="IPR000120">
    <property type="entry name" value="Amidase"/>
</dbReference>
<dbReference type="EC" id="6.3.5.6" evidence="3"/>
<evidence type="ECO:0000313" key="3">
    <source>
        <dbReference type="EMBL" id="MBB5977178.1"/>
    </source>
</evidence>
<dbReference type="InterPro" id="IPR036928">
    <property type="entry name" value="AS_sf"/>
</dbReference>
<keyword evidence="4" id="KW-1185">Reference proteome</keyword>
<feature type="region of interest" description="Disordered" evidence="1">
    <location>
        <begin position="229"/>
        <end position="294"/>
    </location>
</feature>
<keyword evidence="3" id="KW-0436">Ligase</keyword>
<dbReference type="GO" id="GO:0050567">
    <property type="term" value="F:glutaminyl-tRNA synthase (glutamine-hydrolyzing) activity"/>
    <property type="evidence" value="ECO:0007669"/>
    <property type="project" value="UniProtKB-EC"/>
</dbReference>
<dbReference type="SUPFAM" id="SSF75304">
    <property type="entry name" value="Amidase signature (AS) enzymes"/>
    <property type="match status" value="1"/>
</dbReference>
<dbReference type="EC" id="6.3.5.7" evidence="3"/>
<organism evidence="3 4">
    <name type="scientific">Kribbella solani</name>
    <dbReference type="NCBI Taxonomy" id="236067"/>
    <lineage>
        <taxon>Bacteria</taxon>
        <taxon>Bacillati</taxon>
        <taxon>Actinomycetota</taxon>
        <taxon>Actinomycetes</taxon>
        <taxon>Propionibacteriales</taxon>
        <taxon>Kribbellaceae</taxon>
        <taxon>Kribbella</taxon>
    </lineage>
</organism>
<dbReference type="PANTHER" id="PTHR11895:SF173">
    <property type="entry name" value="GLUTAMYL-TRNA AMIDOTRANSFERASE SUBUNIT A"/>
    <property type="match status" value="1"/>
</dbReference>
<dbReference type="GO" id="GO:0016740">
    <property type="term" value="F:transferase activity"/>
    <property type="evidence" value="ECO:0007669"/>
    <property type="project" value="UniProtKB-KW"/>
</dbReference>
<dbReference type="Gene3D" id="3.90.1300.10">
    <property type="entry name" value="Amidase signature (AS) domain"/>
    <property type="match status" value="1"/>
</dbReference>
<accession>A0A841DNY6</accession>
<dbReference type="AlphaFoldDB" id="A0A841DNY6"/>
<dbReference type="RefSeq" id="WP_337905597.1">
    <property type="nucleotide sequence ID" value="NZ_BAAAVN010000005.1"/>
</dbReference>
<dbReference type="PANTHER" id="PTHR11895">
    <property type="entry name" value="TRANSAMIDASE"/>
    <property type="match status" value="1"/>
</dbReference>
<dbReference type="Proteomes" id="UP000558997">
    <property type="component" value="Unassembled WGS sequence"/>
</dbReference>
<name>A0A841DNY6_9ACTN</name>
<protein>
    <submittedName>
        <fullName evidence="3">Aspartyl-tRNA(Asn)/glutamyl-tRNA(Gln) amidotransferase subunit A</fullName>
        <ecNumber evidence="3">6.3.5.6</ecNumber>
        <ecNumber evidence="3">6.3.5.7</ecNumber>
    </submittedName>
</protein>
<dbReference type="EMBL" id="JACHNF010000001">
    <property type="protein sequence ID" value="MBB5977178.1"/>
    <property type="molecule type" value="Genomic_DNA"/>
</dbReference>
<evidence type="ECO:0000259" key="2">
    <source>
        <dbReference type="Pfam" id="PF01425"/>
    </source>
</evidence>
<comment type="caution">
    <text evidence="3">The sequence shown here is derived from an EMBL/GenBank/DDBJ whole genome shotgun (WGS) entry which is preliminary data.</text>
</comment>
<dbReference type="GO" id="GO:0050566">
    <property type="term" value="F:asparaginyl-tRNA synthase (glutamine-hydrolyzing) activity"/>
    <property type="evidence" value="ECO:0007669"/>
    <property type="project" value="UniProtKB-EC"/>
</dbReference>